<feature type="region of interest" description="Disordered" evidence="6">
    <location>
        <begin position="599"/>
        <end position="618"/>
    </location>
</feature>
<evidence type="ECO:0000256" key="1">
    <source>
        <dbReference type="ARBA" id="ARBA00004141"/>
    </source>
</evidence>
<feature type="transmembrane region" description="Helical" evidence="7">
    <location>
        <begin position="339"/>
        <end position="362"/>
    </location>
</feature>
<dbReference type="Pfam" id="PF01554">
    <property type="entry name" value="MatE"/>
    <property type="match status" value="1"/>
</dbReference>
<keyword evidence="4 7" id="KW-1133">Transmembrane helix</keyword>
<dbReference type="GO" id="GO:0015297">
    <property type="term" value="F:antiporter activity"/>
    <property type="evidence" value="ECO:0007669"/>
    <property type="project" value="InterPro"/>
</dbReference>
<comment type="subcellular location">
    <subcellularLocation>
        <location evidence="1">Membrane</location>
        <topology evidence="1">Multi-pass membrane protein</topology>
    </subcellularLocation>
</comment>
<feature type="transmembrane region" description="Helical" evidence="7">
    <location>
        <begin position="498"/>
        <end position="524"/>
    </location>
</feature>
<reference evidence="9" key="1">
    <citation type="submission" date="2021-01" db="EMBL/GenBank/DDBJ databases">
        <authorList>
            <person name="Corre E."/>
            <person name="Pelletier E."/>
            <person name="Niang G."/>
            <person name="Scheremetjew M."/>
            <person name="Finn R."/>
            <person name="Kale V."/>
            <person name="Holt S."/>
            <person name="Cochrane G."/>
            <person name="Meng A."/>
            <person name="Brown T."/>
            <person name="Cohen L."/>
        </authorList>
    </citation>
    <scope>NUCLEOTIDE SEQUENCE</scope>
    <source>
        <strain evidence="9">CCMP645</strain>
    </source>
</reference>
<dbReference type="InterPro" id="IPR002528">
    <property type="entry name" value="MATE_fam"/>
</dbReference>
<keyword evidence="3 7" id="KW-0812">Transmembrane</keyword>
<feature type="chain" id="PRO_5030733129" description="Multidrug and toxic compound extrusion protein" evidence="8">
    <location>
        <begin position="20"/>
        <end position="618"/>
    </location>
</feature>
<sequence>MAALASLLLLLAATAMAEAMMKPDTVRDLQLHQQMRACSASARMHTAGRAYMALADDDATTPRANLSKAPRQKMLARRALFTGRGKPALSSASGLTADSASSQPGRISVFPCGDALDRRILSLSAPAIVNFLILPVTQSVDLFWVGRMGTALATAGQAAANQVFSTAFWLTNFIPTITTPQVAAAAARGDDEAVQRHVGEAIFLSAVLGVVLTAGIALFQTKALLAIGNSAGLGYSQTYLRYRLPGVVADAISIVGFAAFRGVLDTVTPLKVALVSNLLNIALDPLLMFPAGLGIAGAAVATSVSQIAACLIYVWLLLRRRLVKWSSMLRMPSRASLNTLAKGGVAVQIRAIALNVAFVAVTRSTQRLDATGTGAAAHAVAMQLWQLGGVILFAVSTVASIVVPAELNREGAGKRAARAAASRLLAIGLLLGSALAAVQLASSFALLGVFSPLPEVQAAAKVPSVIGSLLQVINGVTFIGEGVMIGTGSYTALAAGQVAATAALLVSLSFATSLPAVWIGFWIFNGARRPPPLILGRGEGEDADDERGLGFSTSACIRQIFATYLLRCQHELRQKEGISSLDQTSSLWAGVHRRCSVAQRSPSPFSRGSTRSCTSRPG</sequence>
<dbReference type="EMBL" id="HBIZ01033099">
    <property type="protein sequence ID" value="CAE0768468.1"/>
    <property type="molecule type" value="Transcribed_RNA"/>
</dbReference>
<feature type="transmembrane region" description="Helical" evidence="7">
    <location>
        <begin position="382"/>
        <end position="403"/>
    </location>
</feature>
<evidence type="ECO:0000313" key="9">
    <source>
        <dbReference type="EMBL" id="CAE0768468.1"/>
    </source>
</evidence>
<evidence type="ECO:0000256" key="7">
    <source>
        <dbReference type="SAM" id="Phobius"/>
    </source>
</evidence>
<gene>
    <name evidence="9" type="ORF">PCAR00345_LOCUS21080</name>
</gene>
<feature type="signal peptide" evidence="8">
    <location>
        <begin position="1"/>
        <end position="19"/>
    </location>
</feature>
<evidence type="ECO:0000256" key="8">
    <source>
        <dbReference type="SAM" id="SignalP"/>
    </source>
</evidence>
<feature type="transmembrane region" description="Helical" evidence="7">
    <location>
        <begin position="240"/>
        <end position="260"/>
    </location>
</feature>
<feature type="transmembrane region" description="Helical" evidence="7">
    <location>
        <begin position="293"/>
        <end position="318"/>
    </location>
</feature>
<dbReference type="InterPro" id="IPR044644">
    <property type="entry name" value="DinF-like"/>
</dbReference>
<evidence type="ECO:0008006" key="10">
    <source>
        <dbReference type="Google" id="ProtNLM"/>
    </source>
</evidence>
<keyword evidence="5 7" id="KW-0472">Membrane</keyword>
<dbReference type="GO" id="GO:0042910">
    <property type="term" value="F:xenobiotic transmembrane transporter activity"/>
    <property type="evidence" value="ECO:0007669"/>
    <property type="project" value="InterPro"/>
</dbReference>
<dbReference type="GO" id="GO:0016020">
    <property type="term" value="C:membrane"/>
    <property type="evidence" value="ECO:0007669"/>
    <property type="project" value="UniProtKB-SubCell"/>
</dbReference>
<dbReference type="PANTHER" id="PTHR42893">
    <property type="entry name" value="PROTEIN DETOXIFICATION 44, CHLOROPLASTIC-RELATED"/>
    <property type="match status" value="1"/>
</dbReference>
<feature type="transmembrane region" description="Helical" evidence="7">
    <location>
        <begin position="201"/>
        <end position="219"/>
    </location>
</feature>
<organism evidence="9">
    <name type="scientific">Chrysotila carterae</name>
    <name type="common">Marine alga</name>
    <name type="synonym">Syracosphaera carterae</name>
    <dbReference type="NCBI Taxonomy" id="13221"/>
    <lineage>
        <taxon>Eukaryota</taxon>
        <taxon>Haptista</taxon>
        <taxon>Haptophyta</taxon>
        <taxon>Prymnesiophyceae</taxon>
        <taxon>Isochrysidales</taxon>
        <taxon>Isochrysidaceae</taxon>
        <taxon>Chrysotila</taxon>
    </lineage>
</organism>
<proteinExistence type="inferred from homology"/>
<protein>
    <recommendedName>
        <fullName evidence="10">Multidrug and toxic compound extrusion protein</fullName>
    </recommendedName>
</protein>
<evidence type="ECO:0000256" key="3">
    <source>
        <dbReference type="ARBA" id="ARBA00022692"/>
    </source>
</evidence>
<accession>A0A7S4BK10</accession>
<name>A0A7S4BK10_CHRCT</name>
<evidence type="ECO:0000256" key="6">
    <source>
        <dbReference type="SAM" id="MobiDB-lite"/>
    </source>
</evidence>
<feature type="transmembrane region" description="Helical" evidence="7">
    <location>
        <begin position="424"/>
        <end position="450"/>
    </location>
</feature>
<comment type="similarity">
    <text evidence="2">Belongs to the multi antimicrobial extrusion (MATE) (TC 2.A.66.1) family.</text>
</comment>
<keyword evidence="8" id="KW-0732">Signal</keyword>
<dbReference type="AlphaFoldDB" id="A0A7S4BK10"/>
<dbReference type="PANTHER" id="PTHR42893:SF46">
    <property type="entry name" value="PROTEIN DETOXIFICATION 44, CHLOROPLASTIC"/>
    <property type="match status" value="1"/>
</dbReference>
<evidence type="ECO:0000256" key="4">
    <source>
        <dbReference type="ARBA" id="ARBA00022989"/>
    </source>
</evidence>
<evidence type="ECO:0000256" key="5">
    <source>
        <dbReference type="ARBA" id="ARBA00023136"/>
    </source>
</evidence>
<feature type="transmembrane region" description="Helical" evidence="7">
    <location>
        <begin position="462"/>
        <end position="486"/>
    </location>
</feature>
<evidence type="ECO:0000256" key="2">
    <source>
        <dbReference type="ARBA" id="ARBA00010199"/>
    </source>
</evidence>
<dbReference type="NCBIfam" id="TIGR00797">
    <property type="entry name" value="matE"/>
    <property type="match status" value="1"/>
</dbReference>